<protein>
    <recommendedName>
        <fullName evidence="3">Chromosome partition protein Smc</fullName>
    </recommendedName>
</protein>
<proteinExistence type="predicted"/>
<keyword evidence="2" id="KW-1185">Reference proteome</keyword>
<accession>A0ABU2L3B2</accession>
<organism evidence="1 2">
    <name type="scientific">Streptomyces boetiae</name>
    <dbReference type="NCBI Taxonomy" id="3075541"/>
    <lineage>
        <taxon>Bacteria</taxon>
        <taxon>Bacillati</taxon>
        <taxon>Actinomycetota</taxon>
        <taxon>Actinomycetes</taxon>
        <taxon>Kitasatosporales</taxon>
        <taxon>Streptomycetaceae</taxon>
        <taxon>Streptomyces</taxon>
    </lineage>
</organism>
<comment type="caution">
    <text evidence="1">The sequence shown here is derived from an EMBL/GenBank/DDBJ whole genome shotgun (WGS) entry which is preliminary data.</text>
</comment>
<evidence type="ECO:0008006" key="3">
    <source>
        <dbReference type="Google" id="ProtNLM"/>
    </source>
</evidence>
<evidence type="ECO:0000313" key="1">
    <source>
        <dbReference type="EMBL" id="MDT0306048.1"/>
    </source>
</evidence>
<dbReference type="Proteomes" id="UP001183388">
    <property type="component" value="Unassembled WGS sequence"/>
</dbReference>
<sequence length="432" mass="46929">MRVVVLLGALLARVFAGAFAGGGTRRWGRGRTEDLRAAAQEAKDAAASAFYELDTAQRDLRISVETVTAAEDTPQAARAAAEFGALGARVDAASQEYITVVDAHDLDGPALDADTANRARHALLAARQRLLETKGELERYARGIAPLLERAESQLAQVAPAVERARQALREATGALDAARAAGLRAEEQAAALAALGPELRRLNEGAGRHGVQATIRRAEEVLRRAGAIAAEAGRLPARAEEIDRRLASLRTRAEAITTRAGQVEPVLSELRRRFSAACWQDLQRVPEQAEASVRQAQERLRQARRAREEQRFGDATDAIKAVHALLGRTDEAVSAAGERLRRLNEVSFDPRKEIDRTRFVIRDAQRLAMTGRSVPEPRHAGPLDAAVERLERAVAGLEEGGRHPDYWAFLLETEAVRAVVAAVVEDIRGPR</sequence>
<name>A0ABU2L3B2_9ACTN</name>
<reference evidence="2" key="1">
    <citation type="submission" date="2023-07" db="EMBL/GenBank/DDBJ databases">
        <title>30 novel species of actinomycetes from the DSMZ collection.</title>
        <authorList>
            <person name="Nouioui I."/>
        </authorList>
    </citation>
    <scope>NUCLEOTIDE SEQUENCE [LARGE SCALE GENOMIC DNA]</scope>
    <source>
        <strain evidence="2">DSM 44917</strain>
    </source>
</reference>
<dbReference type="EMBL" id="JAVREN010000004">
    <property type="protein sequence ID" value="MDT0306048.1"/>
    <property type="molecule type" value="Genomic_DNA"/>
</dbReference>
<evidence type="ECO:0000313" key="2">
    <source>
        <dbReference type="Proteomes" id="UP001183388"/>
    </source>
</evidence>
<gene>
    <name evidence="1" type="ORF">RM780_03595</name>
</gene>